<gene>
    <name evidence="1" type="ORF">AVEN_237092_1</name>
</gene>
<evidence type="ECO:0000313" key="1">
    <source>
        <dbReference type="EMBL" id="GBN82118.1"/>
    </source>
</evidence>
<dbReference type="EMBL" id="BGPR01019495">
    <property type="protein sequence ID" value="GBN82118.1"/>
    <property type="molecule type" value="Genomic_DNA"/>
</dbReference>
<accession>A0A4Y2S1S4</accession>
<evidence type="ECO:0000313" key="2">
    <source>
        <dbReference type="Proteomes" id="UP000499080"/>
    </source>
</evidence>
<proteinExistence type="predicted"/>
<sequence>VDIDVNHLNLEDIKELVCQLVQRNNQLKKQKRARVHRQMDRDSPVSIFERSRLVPSYLTAKRPLPKRT</sequence>
<organism evidence="1 2">
    <name type="scientific">Araneus ventricosus</name>
    <name type="common">Orbweaver spider</name>
    <name type="synonym">Epeira ventricosa</name>
    <dbReference type="NCBI Taxonomy" id="182803"/>
    <lineage>
        <taxon>Eukaryota</taxon>
        <taxon>Metazoa</taxon>
        <taxon>Ecdysozoa</taxon>
        <taxon>Arthropoda</taxon>
        <taxon>Chelicerata</taxon>
        <taxon>Arachnida</taxon>
        <taxon>Araneae</taxon>
        <taxon>Araneomorphae</taxon>
        <taxon>Entelegynae</taxon>
        <taxon>Araneoidea</taxon>
        <taxon>Araneidae</taxon>
        <taxon>Araneus</taxon>
    </lineage>
</organism>
<dbReference type="AlphaFoldDB" id="A0A4Y2S1S4"/>
<feature type="non-terminal residue" evidence="1">
    <location>
        <position position="1"/>
    </location>
</feature>
<protein>
    <submittedName>
        <fullName evidence="1">Uncharacterized protein</fullName>
    </submittedName>
</protein>
<keyword evidence="2" id="KW-1185">Reference proteome</keyword>
<comment type="caution">
    <text evidence="1">The sequence shown here is derived from an EMBL/GenBank/DDBJ whole genome shotgun (WGS) entry which is preliminary data.</text>
</comment>
<dbReference type="Proteomes" id="UP000499080">
    <property type="component" value="Unassembled WGS sequence"/>
</dbReference>
<name>A0A4Y2S1S4_ARAVE</name>
<dbReference type="OrthoDB" id="10047910at2759"/>
<reference evidence="1 2" key="1">
    <citation type="journal article" date="2019" name="Sci. Rep.">
        <title>Orb-weaving spider Araneus ventricosus genome elucidates the spidroin gene catalogue.</title>
        <authorList>
            <person name="Kono N."/>
            <person name="Nakamura H."/>
            <person name="Ohtoshi R."/>
            <person name="Moran D.A.P."/>
            <person name="Shinohara A."/>
            <person name="Yoshida Y."/>
            <person name="Fujiwara M."/>
            <person name="Mori M."/>
            <person name="Tomita M."/>
            <person name="Arakawa K."/>
        </authorList>
    </citation>
    <scope>NUCLEOTIDE SEQUENCE [LARGE SCALE GENOMIC DNA]</scope>
</reference>